<sequence length="629" mass="66782">MFKKSCLINQRSLLSGSDRKKLRRELEKLFSALGDDGLETLLPNKAGEMEVAKVASPGRTIIYLHDKYPIVVDISGKGDLYPTIFGLWRYPATLPQVKVKHPFVTQYLVNGADLMLPGVDISCLPEFSKGDLVSICVHGNPLPLAVGTAGMSSADARSKAVPGVKGKLVAVLQGYGDCLWSELGGRLVPNNGFLPTAVVPIGSSLEAVLRADGDEGHSLGDEEEEGIREGGEETAVVPATEAAGLMPALQSLELGSFTSAAATGTALGACETAAPGDMEALLELTLLQALSRAVKDSDLPLAGSVLWAQHMLACRPAGSVLDIKKSKHKKMSKFLQCYGGKGGLLTLKEDKHSGDIILTSINRSHLLLINFRPMPARATEAGSSSSVAEPITSEGGMPCLGFTTGNSNSSRAAHGGVTAIEGAGACGVSSSPSELSVEELWRAGRELRGVLEALGVSTDSMFTEKEAGQVAFDYVKHAKLEENSPDPTMIVLDATLCDALFKGLIKKGETYPTHLSKADLRDCFLKRCQAQYRISRGSEQVVKKGSAPTITVSAEKTRGHRVTRIVGVEHFMMSAEQVASDCQKKFACSTSVNELPGKNQGSEVLIQGHLEGVSEFLSKAYGVPKKFIK</sequence>
<dbReference type="Gene3D" id="3.30.780.10">
    <property type="entry name" value="SUI1-like domain"/>
    <property type="match status" value="1"/>
</dbReference>
<reference evidence="3 4" key="1">
    <citation type="submission" date="2017-08" db="EMBL/GenBank/DDBJ databases">
        <title>Acidophilic green algal genome provides insights into adaptation to an acidic environment.</title>
        <authorList>
            <person name="Hirooka S."/>
            <person name="Hirose Y."/>
            <person name="Kanesaki Y."/>
            <person name="Higuchi S."/>
            <person name="Fujiwara T."/>
            <person name="Onuma R."/>
            <person name="Era A."/>
            <person name="Ohbayashi R."/>
            <person name="Uzuka A."/>
            <person name="Nozaki H."/>
            <person name="Yoshikawa H."/>
            <person name="Miyagishima S.Y."/>
        </authorList>
    </citation>
    <scope>NUCLEOTIDE SEQUENCE [LARGE SCALE GENOMIC DNA]</scope>
    <source>
        <strain evidence="3 4">NIES-2499</strain>
    </source>
</reference>
<dbReference type="InterPro" id="IPR039757">
    <property type="entry name" value="EIF2D"/>
</dbReference>
<evidence type="ECO:0000313" key="4">
    <source>
        <dbReference type="Proteomes" id="UP000232323"/>
    </source>
</evidence>
<protein>
    <recommendedName>
        <fullName evidence="2">SUI1 domain-containing protein</fullName>
    </recommendedName>
</protein>
<dbReference type="SUPFAM" id="SSF47592">
    <property type="entry name" value="SWIB/MDM2 domain"/>
    <property type="match status" value="1"/>
</dbReference>
<proteinExistence type="predicted"/>
<dbReference type="CDD" id="cd21156">
    <property type="entry name" value="PUA_eIF2d-like"/>
    <property type="match status" value="1"/>
</dbReference>
<dbReference type="OrthoDB" id="199771at2759"/>
<dbReference type="SUPFAM" id="SSF55159">
    <property type="entry name" value="eIF1-like"/>
    <property type="match status" value="1"/>
</dbReference>
<dbReference type="Pfam" id="PF26292">
    <property type="entry name" value="PUA_elF2D"/>
    <property type="match status" value="1"/>
</dbReference>
<dbReference type="CDD" id="cd11610">
    <property type="entry name" value="eIF2D_N"/>
    <property type="match status" value="1"/>
</dbReference>
<dbReference type="GO" id="GO:0003723">
    <property type="term" value="F:RNA binding"/>
    <property type="evidence" value="ECO:0007669"/>
    <property type="project" value="InterPro"/>
</dbReference>
<dbReference type="InterPro" id="IPR057429">
    <property type="entry name" value="WH_eIF2D"/>
</dbReference>
<dbReference type="InterPro" id="IPR004521">
    <property type="entry name" value="Uncharacterised_CHP00451"/>
</dbReference>
<evidence type="ECO:0000313" key="3">
    <source>
        <dbReference type="EMBL" id="GAX73699.1"/>
    </source>
</evidence>
<dbReference type="GO" id="GO:0003743">
    <property type="term" value="F:translation initiation factor activity"/>
    <property type="evidence" value="ECO:0007669"/>
    <property type="project" value="InterPro"/>
</dbReference>
<dbReference type="SUPFAM" id="SSF88697">
    <property type="entry name" value="PUA domain-like"/>
    <property type="match status" value="1"/>
</dbReference>
<accession>A0A250WSM7</accession>
<dbReference type="InterPro" id="IPR048248">
    <property type="entry name" value="PUA_eIF2d-like"/>
</dbReference>
<organism evidence="3 4">
    <name type="scientific">Chlamydomonas eustigma</name>
    <dbReference type="NCBI Taxonomy" id="1157962"/>
    <lineage>
        <taxon>Eukaryota</taxon>
        <taxon>Viridiplantae</taxon>
        <taxon>Chlorophyta</taxon>
        <taxon>core chlorophytes</taxon>
        <taxon>Chlorophyceae</taxon>
        <taxon>CS clade</taxon>
        <taxon>Chlamydomonadales</taxon>
        <taxon>Chlamydomonadaceae</taxon>
        <taxon>Chlamydomonas</taxon>
    </lineage>
</organism>
<dbReference type="AlphaFoldDB" id="A0A250WSM7"/>
<dbReference type="PANTHER" id="PTHR12217">
    <property type="entry name" value="EUKARYOTIC TRANSLATION INITIATION FACTOR 2D"/>
    <property type="match status" value="1"/>
</dbReference>
<keyword evidence="4" id="KW-1185">Reference proteome</keyword>
<dbReference type="InterPro" id="IPR036885">
    <property type="entry name" value="SWIB_MDM2_dom_sf"/>
</dbReference>
<dbReference type="EMBL" id="BEGY01000004">
    <property type="protein sequence ID" value="GAX73699.1"/>
    <property type="molecule type" value="Genomic_DNA"/>
</dbReference>
<gene>
    <name evidence="3" type="ORF">CEUSTIGMA_g1151.t1</name>
</gene>
<dbReference type="InterPro" id="IPR036877">
    <property type="entry name" value="SUI1_dom_sf"/>
</dbReference>
<dbReference type="Pfam" id="PF01253">
    <property type="entry name" value="SUI1"/>
    <property type="match status" value="1"/>
</dbReference>
<dbReference type="CDD" id="cd11608">
    <property type="entry name" value="eIF2D_C"/>
    <property type="match status" value="1"/>
</dbReference>
<dbReference type="NCBIfam" id="TIGR00451">
    <property type="entry name" value="unchar_dom_2"/>
    <property type="match status" value="1"/>
</dbReference>
<dbReference type="GO" id="GO:0001731">
    <property type="term" value="P:formation of translation preinitiation complex"/>
    <property type="evidence" value="ECO:0007669"/>
    <property type="project" value="InterPro"/>
</dbReference>
<dbReference type="Gene3D" id="3.10.400.20">
    <property type="match status" value="1"/>
</dbReference>
<dbReference type="Pfam" id="PF25304">
    <property type="entry name" value="WHD_eIF2D"/>
    <property type="match status" value="1"/>
</dbReference>
<dbReference type="InterPro" id="IPR041366">
    <property type="entry name" value="Pre-PUA"/>
</dbReference>
<evidence type="ECO:0000256" key="1">
    <source>
        <dbReference type="ARBA" id="ARBA00022490"/>
    </source>
</evidence>
<dbReference type="GO" id="GO:0005737">
    <property type="term" value="C:cytoplasm"/>
    <property type="evidence" value="ECO:0007669"/>
    <property type="project" value="UniProtKB-SubCell"/>
</dbReference>
<feature type="domain" description="SUI1" evidence="2">
    <location>
        <begin position="549"/>
        <end position="608"/>
    </location>
</feature>
<dbReference type="Proteomes" id="UP000232323">
    <property type="component" value="Unassembled WGS sequence"/>
</dbReference>
<name>A0A250WSM7_9CHLO</name>
<dbReference type="InterPro" id="IPR048247">
    <property type="entry name" value="eIF2D_N"/>
</dbReference>
<comment type="caution">
    <text evidence="3">The sequence shown here is derived from an EMBL/GenBank/DDBJ whole genome shotgun (WGS) entry which is preliminary data.</text>
</comment>
<dbReference type="STRING" id="1157962.A0A250WSM7"/>
<dbReference type="PANTHER" id="PTHR12217:SF4">
    <property type="entry name" value="EUKARYOTIC TRANSLATION INITIATION FACTOR 2D"/>
    <property type="match status" value="1"/>
</dbReference>
<dbReference type="PROSITE" id="PS50296">
    <property type="entry name" value="SUI1"/>
    <property type="match status" value="1"/>
</dbReference>
<dbReference type="InterPro" id="IPR039759">
    <property type="entry name" value="eIF2D_SUI1"/>
</dbReference>
<dbReference type="InterPro" id="IPR015947">
    <property type="entry name" value="PUA-like_sf"/>
</dbReference>
<evidence type="ECO:0000259" key="2">
    <source>
        <dbReference type="PROSITE" id="PS50296"/>
    </source>
</evidence>
<dbReference type="InterPro" id="IPR001950">
    <property type="entry name" value="SUI1"/>
</dbReference>
<keyword evidence="1" id="KW-0963">Cytoplasm</keyword>
<dbReference type="Pfam" id="PF17832">
    <property type="entry name" value="Pre-PUA"/>
    <property type="match status" value="1"/>
</dbReference>
<dbReference type="PROSITE" id="PS50890">
    <property type="entry name" value="PUA"/>
    <property type="match status" value="1"/>
</dbReference>